<evidence type="ECO:0000256" key="2">
    <source>
        <dbReference type="SAM" id="MobiDB-lite"/>
    </source>
</evidence>
<reference evidence="4" key="1">
    <citation type="submission" date="2020-02" db="EMBL/GenBank/DDBJ databases">
        <authorList>
            <person name="Meier V. D."/>
        </authorList>
    </citation>
    <scope>NUCLEOTIDE SEQUENCE</scope>
    <source>
        <strain evidence="4">AVDCRST_MAG58</strain>
    </source>
</reference>
<dbReference type="InterPro" id="IPR051610">
    <property type="entry name" value="GPI/OXD"/>
</dbReference>
<dbReference type="InterPro" id="IPR011051">
    <property type="entry name" value="RmlC_Cupin_sf"/>
</dbReference>
<evidence type="ECO:0000259" key="3">
    <source>
        <dbReference type="Pfam" id="PF07883"/>
    </source>
</evidence>
<name>A0A6J4QZH8_9ACTN</name>
<evidence type="ECO:0000313" key="4">
    <source>
        <dbReference type="EMBL" id="CAA9454356.1"/>
    </source>
</evidence>
<organism evidence="4">
    <name type="scientific">uncultured Rubrobacteraceae bacterium</name>
    <dbReference type="NCBI Taxonomy" id="349277"/>
    <lineage>
        <taxon>Bacteria</taxon>
        <taxon>Bacillati</taxon>
        <taxon>Actinomycetota</taxon>
        <taxon>Rubrobacteria</taxon>
        <taxon>Rubrobacterales</taxon>
        <taxon>Rubrobacteraceae</taxon>
        <taxon>environmental samples</taxon>
    </lineage>
</organism>
<dbReference type="SUPFAM" id="SSF51182">
    <property type="entry name" value="RmlC-like cupins"/>
    <property type="match status" value="1"/>
</dbReference>
<proteinExistence type="predicted"/>
<dbReference type="AlphaFoldDB" id="A0A6J4QZH8"/>
<sequence length="127" mass="13505">MNAGPEEKGRRTQQGGAARVVELGDPSRGDDAGELQGYHLGANVSFIVVDAPPGGGPKLHRHPYEEVFVVQEGSATFTSGDETTEVEGGQVVVVPAGVPHKFVNSGTGRLRQVDIHASDRFVTEWLE</sequence>
<keyword evidence="1" id="KW-0479">Metal-binding</keyword>
<feature type="compositionally biased region" description="Basic and acidic residues" evidence="2">
    <location>
        <begin position="1"/>
        <end position="10"/>
    </location>
</feature>
<dbReference type="GO" id="GO:0046872">
    <property type="term" value="F:metal ion binding"/>
    <property type="evidence" value="ECO:0007669"/>
    <property type="project" value="UniProtKB-KW"/>
</dbReference>
<dbReference type="Gene3D" id="2.60.120.10">
    <property type="entry name" value="Jelly Rolls"/>
    <property type="match status" value="1"/>
</dbReference>
<dbReference type="PANTHER" id="PTHR35848">
    <property type="entry name" value="OXALATE-BINDING PROTEIN"/>
    <property type="match status" value="1"/>
</dbReference>
<evidence type="ECO:0000256" key="1">
    <source>
        <dbReference type="ARBA" id="ARBA00022723"/>
    </source>
</evidence>
<gene>
    <name evidence="4" type="ORF">AVDCRST_MAG58-1293</name>
</gene>
<dbReference type="EMBL" id="CADCVF010000030">
    <property type="protein sequence ID" value="CAA9454356.1"/>
    <property type="molecule type" value="Genomic_DNA"/>
</dbReference>
<feature type="region of interest" description="Disordered" evidence="2">
    <location>
        <begin position="1"/>
        <end position="35"/>
    </location>
</feature>
<protein>
    <recommendedName>
        <fullName evidence="3">Cupin type-2 domain-containing protein</fullName>
    </recommendedName>
</protein>
<dbReference type="InterPro" id="IPR014710">
    <property type="entry name" value="RmlC-like_jellyroll"/>
</dbReference>
<dbReference type="Pfam" id="PF07883">
    <property type="entry name" value="Cupin_2"/>
    <property type="match status" value="1"/>
</dbReference>
<accession>A0A6J4QZH8</accession>
<dbReference type="InterPro" id="IPR013096">
    <property type="entry name" value="Cupin_2"/>
</dbReference>
<feature type="domain" description="Cupin type-2" evidence="3">
    <location>
        <begin position="48"/>
        <end position="115"/>
    </location>
</feature>